<evidence type="ECO:0000259" key="1">
    <source>
        <dbReference type="Pfam" id="PF09983"/>
    </source>
</evidence>
<keyword evidence="4" id="KW-1185">Reference proteome</keyword>
<dbReference type="Pfam" id="PF09983">
    <property type="entry name" value="JetD_C"/>
    <property type="match status" value="1"/>
</dbReference>
<feature type="domain" description="Wadjet protein JetD C-terminal" evidence="1">
    <location>
        <begin position="202"/>
        <end position="293"/>
    </location>
</feature>
<dbReference type="InterPro" id="IPR024534">
    <property type="entry name" value="JetD_C"/>
</dbReference>
<dbReference type="InterPro" id="IPR024537">
    <property type="entry name" value="DUF3322"/>
</dbReference>
<comment type="caution">
    <text evidence="3">The sequence shown here is derived from an EMBL/GenBank/DDBJ whole genome shotgun (WGS) entry which is preliminary data.</text>
</comment>
<gene>
    <name evidence="3" type="ORF">KDK_60220</name>
</gene>
<dbReference type="Pfam" id="PF11795">
    <property type="entry name" value="DUF3322"/>
    <property type="match status" value="1"/>
</dbReference>
<proteinExistence type="predicted"/>
<organism evidence="3 4">
    <name type="scientific">Dictyobacter kobayashii</name>
    <dbReference type="NCBI Taxonomy" id="2014872"/>
    <lineage>
        <taxon>Bacteria</taxon>
        <taxon>Bacillati</taxon>
        <taxon>Chloroflexota</taxon>
        <taxon>Ktedonobacteria</taxon>
        <taxon>Ktedonobacterales</taxon>
        <taxon>Dictyobacteraceae</taxon>
        <taxon>Dictyobacter</taxon>
    </lineage>
</organism>
<dbReference type="Proteomes" id="UP000287188">
    <property type="component" value="Unassembled WGS sequence"/>
</dbReference>
<name>A0A402AT16_9CHLR</name>
<reference evidence="4" key="1">
    <citation type="submission" date="2018-12" db="EMBL/GenBank/DDBJ databases">
        <title>Tengunoibacter tsumagoiensis gen. nov., sp. nov., Dictyobacter kobayashii sp. nov., D. alpinus sp. nov., and D. joshuensis sp. nov. and description of Dictyobacteraceae fam. nov. within the order Ktedonobacterales isolated from Tengu-no-mugimeshi.</title>
        <authorList>
            <person name="Wang C.M."/>
            <person name="Zheng Y."/>
            <person name="Sakai Y."/>
            <person name="Toyoda A."/>
            <person name="Minakuchi Y."/>
            <person name="Abe K."/>
            <person name="Yokota A."/>
            <person name="Yabe S."/>
        </authorList>
    </citation>
    <scope>NUCLEOTIDE SEQUENCE [LARGE SCALE GENOMIC DNA]</scope>
    <source>
        <strain evidence="4">Uno11</strain>
    </source>
</reference>
<evidence type="ECO:0000259" key="2">
    <source>
        <dbReference type="Pfam" id="PF11795"/>
    </source>
</evidence>
<dbReference type="EMBL" id="BIFS01000002">
    <property type="protein sequence ID" value="GCE22222.1"/>
    <property type="molecule type" value="Genomic_DNA"/>
</dbReference>
<sequence length="312" mass="36597">MITPIEIRRKGERYYLHFLQSWLKEEAFVPYAFPVGTPPADFVAFRGAVEALYRHSKEQRGYGYTIVSQFKRMQQHGNQNLPVRILIETPQDLLGLIEKEEEFEHFQQDVALIRTHMPQLNEWLMHHPQRIINHHLDWLALLKICAYFLEHPRPNMYIRELPIAVHTKFIEQHVGIVQELLKVLLPETSIRLDAPTFEQRFGLREDESLIRIRFLDNQIMARYALPVTDISLPISQLAQIELQEQVCIVTENKMTFLTLPALHQTFAIFGSGFMVNNLSSLSWLATCPILYWGTWMLTVFRSSLSFVQHFLV</sequence>
<evidence type="ECO:0000313" key="4">
    <source>
        <dbReference type="Proteomes" id="UP000287188"/>
    </source>
</evidence>
<accession>A0A402AT16</accession>
<dbReference type="OrthoDB" id="322908at2"/>
<evidence type="ECO:0000313" key="3">
    <source>
        <dbReference type="EMBL" id="GCE22222.1"/>
    </source>
</evidence>
<evidence type="ECO:0008006" key="5">
    <source>
        <dbReference type="Google" id="ProtNLM"/>
    </source>
</evidence>
<protein>
    <recommendedName>
        <fullName evidence="5">DUF3322 domain-containing protein</fullName>
    </recommendedName>
</protein>
<feature type="domain" description="DUF3322" evidence="2">
    <location>
        <begin position="4"/>
        <end position="181"/>
    </location>
</feature>
<dbReference type="AlphaFoldDB" id="A0A402AT16"/>